<comment type="caution">
    <text evidence="2">The sequence shown here is derived from an EMBL/GenBank/DDBJ whole genome shotgun (WGS) entry which is preliminary data.</text>
</comment>
<proteinExistence type="predicted"/>
<dbReference type="Pfam" id="PF00535">
    <property type="entry name" value="Glycos_transf_2"/>
    <property type="match status" value="1"/>
</dbReference>
<dbReference type="Proteomes" id="UP000537130">
    <property type="component" value="Unassembled WGS sequence"/>
</dbReference>
<dbReference type="SUPFAM" id="SSF53448">
    <property type="entry name" value="Nucleotide-diphospho-sugar transferases"/>
    <property type="match status" value="1"/>
</dbReference>
<organism evidence="2 3">
    <name type="scientific">Litorivivens lipolytica</name>
    <dbReference type="NCBI Taxonomy" id="1524264"/>
    <lineage>
        <taxon>Bacteria</taxon>
        <taxon>Pseudomonadati</taxon>
        <taxon>Pseudomonadota</taxon>
        <taxon>Gammaproteobacteria</taxon>
        <taxon>Litorivivens</taxon>
    </lineage>
</organism>
<keyword evidence="3" id="KW-1185">Reference proteome</keyword>
<reference evidence="2 3" key="1">
    <citation type="submission" date="2020-08" db="EMBL/GenBank/DDBJ databases">
        <title>Genomic Encyclopedia of Type Strains, Phase III (KMG-III): the genomes of soil and plant-associated and newly described type strains.</title>
        <authorList>
            <person name="Whitman W."/>
        </authorList>
    </citation>
    <scope>NUCLEOTIDE SEQUENCE [LARGE SCALE GENOMIC DNA]</scope>
    <source>
        <strain evidence="2 3">CECT 8654</strain>
    </source>
</reference>
<evidence type="ECO:0000259" key="1">
    <source>
        <dbReference type="Pfam" id="PF00535"/>
    </source>
</evidence>
<dbReference type="EMBL" id="JACHWY010000001">
    <property type="protein sequence ID" value="MBB3047306.1"/>
    <property type="molecule type" value="Genomic_DNA"/>
</dbReference>
<feature type="domain" description="Glycosyltransferase 2-like" evidence="1">
    <location>
        <begin position="9"/>
        <end position="120"/>
    </location>
</feature>
<dbReference type="GO" id="GO:0016758">
    <property type="term" value="F:hexosyltransferase activity"/>
    <property type="evidence" value="ECO:0007669"/>
    <property type="project" value="UniProtKB-ARBA"/>
</dbReference>
<name>A0A7W4W4I5_9GAMM</name>
<dbReference type="InterPro" id="IPR029044">
    <property type="entry name" value="Nucleotide-diphossugar_trans"/>
</dbReference>
<evidence type="ECO:0000313" key="2">
    <source>
        <dbReference type="EMBL" id="MBB3047306.1"/>
    </source>
</evidence>
<dbReference type="PANTHER" id="PTHR22916">
    <property type="entry name" value="GLYCOSYLTRANSFERASE"/>
    <property type="match status" value="1"/>
</dbReference>
<evidence type="ECO:0000313" key="3">
    <source>
        <dbReference type="Proteomes" id="UP000537130"/>
    </source>
</evidence>
<dbReference type="Gene3D" id="3.90.550.10">
    <property type="entry name" value="Spore Coat Polysaccharide Biosynthesis Protein SpsA, Chain A"/>
    <property type="match status" value="1"/>
</dbReference>
<keyword evidence="2" id="KW-0808">Transferase</keyword>
<dbReference type="AlphaFoldDB" id="A0A7W4W4I5"/>
<dbReference type="InterPro" id="IPR001173">
    <property type="entry name" value="Glyco_trans_2-like"/>
</dbReference>
<dbReference type="RefSeq" id="WP_183409937.1">
    <property type="nucleotide sequence ID" value="NZ_JACHWY010000001.1"/>
</dbReference>
<accession>A0A7W4W4I5</accession>
<sequence>MKPRNIPASLILFAYNQEDYIESAVHSALSQNYEPLEILISDDCSSDKTFSLIEKITKDYSGRHSVKINRNEQNLGLIEHINKAFSMVTGEIIAVAAGDDISLPDRVNQIVEAYLQNNERPTLVHSSAIQIDHQDIEAGEIKPEWGISEPQIAHSALSPALYIGATAAYSRSLLALFPPIQNKRTYEDLVWGFRSALVKAVVYIDKPLVKYRTNVGISWKLHEGKSPQEKKASRLNKLRLYREVLKQRVCDSQSIDYPNKATIEKKLHREMLKTSIQISLLETPLKSLIYLAIHPRIYLRQRKKLTS</sequence>
<dbReference type="PANTHER" id="PTHR22916:SF3">
    <property type="entry name" value="UDP-GLCNAC:BETAGAL BETA-1,3-N-ACETYLGLUCOSAMINYLTRANSFERASE-LIKE PROTEIN 1"/>
    <property type="match status" value="1"/>
</dbReference>
<gene>
    <name evidence="2" type="ORF">FHR99_001542</name>
</gene>
<protein>
    <submittedName>
        <fullName evidence="2">Glycosyltransferase involved in cell wall biosynthesis</fullName>
    </submittedName>
</protein>